<dbReference type="PROSITE" id="PS51195">
    <property type="entry name" value="Q_MOTIF"/>
    <property type="match status" value="1"/>
</dbReference>
<dbReference type="EC" id="3.6.4.13" evidence="6"/>
<keyword evidence="2 6" id="KW-0378">Hydrolase</keyword>
<evidence type="ECO:0000259" key="9">
    <source>
        <dbReference type="PROSITE" id="PS51195"/>
    </source>
</evidence>
<dbReference type="AlphaFoldDB" id="A0AAV4K062"/>
<evidence type="ECO:0000259" key="8">
    <source>
        <dbReference type="PROSITE" id="PS51192"/>
    </source>
</evidence>
<proteinExistence type="inferred from homology"/>
<comment type="similarity">
    <text evidence="6">Belongs to the DEAD box helicase family.</text>
</comment>
<gene>
    <name evidence="10" type="ORF">ElyMa_005313500</name>
</gene>
<feature type="compositionally biased region" description="Basic and acidic residues" evidence="7">
    <location>
        <begin position="1"/>
        <end position="14"/>
    </location>
</feature>
<comment type="caution">
    <text evidence="10">The sequence shown here is derived from an EMBL/GenBank/DDBJ whole genome shotgun (WGS) entry which is preliminary data.</text>
</comment>
<feature type="region of interest" description="Disordered" evidence="7">
    <location>
        <begin position="1"/>
        <end position="84"/>
    </location>
</feature>
<protein>
    <recommendedName>
        <fullName evidence="6">ATP-dependent RNA helicase</fullName>
        <ecNumber evidence="6">3.6.4.13</ecNumber>
    </recommendedName>
</protein>
<keyword evidence="3 6" id="KW-0347">Helicase</keyword>
<dbReference type="SMART" id="SM00487">
    <property type="entry name" value="DEXDc"/>
    <property type="match status" value="1"/>
</dbReference>
<dbReference type="EMBL" id="BMAT01010576">
    <property type="protein sequence ID" value="GFS27880.1"/>
    <property type="molecule type" value="Genomic_DNA"/>
</dbReference>
<evidence type="ECO:0000256" key="6">
    <source>
        <dbReference type="RuleBase" id="RU365068"/>
    </source>
</evidence>
<evidence type="ECO:0000256" key="7">
    <source>
        <dbReference type="SAM" id="MobiDB-lite"/>
    </source>
</evidence>
<keyword evidence="11" id="KW-1185">Reference proteome</keyword>
<evidence type="ECO:0000256" key="2">
    <source>
        <dbReference type="ARBA" id="ARBA00022801"/>
    </source>
</evidence>
<feature type="domain" description="DEAD-box RNA helicase Q" evidence="9">
    <location>
        <begin position="98"/>
        <end position="126"/>
    </location>
</feature>
<dbReference type="InterPro" id="IPR027417">
    <property type="entry name" value="P-loop_NTPase"/>
</dbReference>
<reference evidence="10 11" key="1">
    <citation type="journal article" date="2021" name="Elife">
        <title>Chloroplast acquisition without the gene transfer in kleptoplastic sea slugs, Plakobranchus ocellatus.</title>
        <authorList>
            <person name="Maeda T."/>
            <person name="Takahashi S."/>
            <person name="Yoshida T."/>
            <person name="Shimamura S."/>
            <person name="Takaki Y."/>
            <person name="Nagai Y."/>
            <person name="Toyoda A."/>
            <person name="Suzuki Y."/>
            <person name="Arimoto A."/>
            <person name="Ishii H."/>
            <person name="Satoh N."/>
            <person name="Nishiyama T."/>
            <person name="Hasebe M."/>
            <person name="Maruyama T."/>
            <person name="Minagawa J."/>
            <person name="Obokata J."/>
            <person name="Shigenobu S."/>
        </authorList>
    </citation>
    <scope>NUCLEOTIDE SEQUENCE [LARGE SCALE GENOMIC DNA]</scope>
</reference>
<evidence type="ECO:0000256" key="1">
    <source>
        <dbReference type="ARBA" id="ARBA00022741"/>
    </source>
</evidence>
<dbReference type="InterPro" id="IPR000629">
    <property type="entry name" value="RNA-helicase_DEAD-box_CS"/>
</dbReference>
<comment type="domain">
    <text evidence="6">The Q motif is unique to and characteristic of the DEAD box family of RNA helicases and controls ATP binding and hydrolysis.</text>
</comment>
<dbReference type="GO" id="GO:0003724">
    <property type="term" value="F:RNA helicase activity"/>
    <property type="evidence" value="ECO:0007669"/>
    <property type="project" value="UniProtKB-EC"/>
</dbReference>
<dbReference type="GO" id="GO:0016787">
    <property type="term" value="F:hydrolase activity"/>
    <property type="evidence" value="ECO:0007669"/>
    <property type="project" value="UniProtKB-KW"/>
</dbReference>
<feature type="compositionally biased region" description="Basic and acidic residues" evidence="7">
    <location>
        <begin position="23"/>
        <end position="37"/>
    </location>
</feature>
<dbReference type="InterPro" id="IPR014001">
    <property type="entry name" value="Helicase_ATP-bd"/>
</dbReference>
<evidence type="ECO:0000256" key="4">
    <source>
        <dbReference type="ARBA" id="ARBA00022840"/>
    </source>
</evidence>
<dbReference type="Pfam" id="PF00270">
    <property type="entry name" value="DEAD"/>
    <property type="match status" value="1"/>
</dbReference>
<keyword evidence="1 6" id="KW-0547">Nucleotide-binding</keyword>
<dbReference type="PANTHER" id="PTHR24031">
    <property type="entry name" value="RNA HELICASE"/>
    <property type="match status" value="1"/>
</dbReference>
<sequence length="276" mass="30739">MSDQGFDKTTETVKRQLTSSRSSPERLKDSASRKSDTESFTDSLDSAKRGSGSNHVREVGKDDTCGVEREWISQTQEPKDNREPIDGAFEHHYIEVVDAFDDMSLREDLLRGIYAYGFEKPSAIQQKAILPCIKGCDVIAQAQSGTGKTATFAIAILEKLDLNNRQTQALVLAPTRELAHQIWRVIMTLGDYMNVKCHACVGGTGVRKDIRTLEEGAPIVVGTPGRVFEMMNRGFLISSSIKMLVLDEADEMLSLGFKEQIFDIFQLMPNDAQVRN</sequence>
<evidence type="ECO:0000313" key="11">
    <source>
        <dbReference type="Proteomes" id="UP000762676"/>
    </source>
</evidence>
<feature type="compositionally biased region" description="Basic and acidic residues" evidence="7">
    <location>
        <begin position="55"/>
        <end position="84"/>
    </location>
</feature>
<comment type="catalytic activity">
    <reaction evidence="6">
        <text>ATP + H2O = ADP + phosphate + H(+)</text>
        <dbReference type="Rhea" id="RHEA:13065"/>
        <dbReference type="ChEBI" id="CHEBI:15377"/>
        <dbReference type="ChEBI" id="CHEBI:15378"/>
        <dbReference type="ChEBI" id="CHEBI:30616"/>
        <dbReference type="ChEBI" id="CHEBI:43474"/>
        <dbReference type="ChEBI" id="CHEBI:456216"/>
        <dbReference type="EC" id="3.6.4.13"/>
    </reaction>
</comment>
<feature type="short sequence motif" description="Q motif" evidence="5">
    <location>
        <begin position="98"/>
        <end position="126"/>
    </location>
</feature>
<dbReference type="PROSITE" id="PS00039">
    <property type="entry name" value="DEAD_ATP_HELICASE"/>
    <property type="match status" value="1"/>
</dbReference>
<keyword evidence="6" id="KW-0694">RNA-binding</keyword>
<accession>A0AAV4K062</accession>
<dbReference type="Gene3D" id="3.40.50.300">
    <property type="entry name" value="P-loop containing nucleotide triphosphate hydrolases"/>
    <property type="match status" value="1"/>
</dbReference>
<comment type="function">
    <text evidence="6">RNA helicase.</text>
</comment>
<feature type="domain" description="Helicase ATP-binding" evidence="8">
    <location>
        <begin position="129"/>
        <end position="276"/>
    </location>
</feature>
<dbReference type="GO" id="GO:0005524">
    <property type="term" value="F:ATP binding"/>
    <property type="evidence" value="ECO:0007669"/>
    <property type="project" value="UniProtKB-UniRule"/>
</dbReference>
<evidence type="ECO:0000313" key="10">
    <source>
        <dbReference type="EMBL" id="GFS27880.1"/>
    </source>
</evidence>
<dbReference type="PROSITE" id="PS51192">
    <property type="entry name" value="HELICASE_ATP_BIND_1"/>
    <property type="match status" value="1"/>
</dbReference>
<dbReference type="InterPro" id="IPR014014">
    <property type="entry name" value="RNA_helicase_DEAD_Q_motif"/>
</dbReference>
<dbReference type="Proteomes" id="UP000762676">
    <property type="component" value="Unassembled WGS sequence"/>
</dbReference>
<name>A0AAV4K062_9GAST</name>
<keyword evidence="4 6" id="KW-0067">ATP-binding</keyword>
<evidence type="ECO:0000256" key="5">
    <source>
        <dbReference type="PROSITE-ProRule" id="PRU00552"/>
    </source>
</evidence>
<dbReference type="GO" id="GO:0003723">
    <property type="term" value="F:RNA binding"/>
    <property type="evidence" value="ECO:0007669"/>
    <property type="project" value="UniProtKB-UniRule"/>
</dbReference>
<dbReference type="SUPFAM" id="SSF52540">
    <property type="entry name" value="P-loop containing nucleoside triphosphate hydrolases"/>
    <property type="match status" value="1"/>
</dbReference>
<organism evidence="10 11">
    <name type="scientific">Elysia marginata</name>
    <dbReference type="NCBI Taxonomy" id="1093978"/>
    <lineage>
        <taxon>Eukaryota</taxon>
        <taxon>Metazoa</taxon>
        <taxon>Spiralia</taxon>
        <taxon>Lophotrochozoa</taxon>
        <taxon>Mollusca</taxon>
        <taxon>Gastropoda</taxon>
        <taxon>Heterobranchia</taxon>
        <taxon>Euthyneura</taxon>
        <taxon>Panpulmonata</taxon>
        <taxon>Sacoglossa</taxon>
        <taxon>Placobranchoidea</taxon>
        <taxon>Plakobranchidae</taxon>
        <taxon>Elysia</taxon>
    </lineage>
</organism>
<evidence type="ECO:0000256" key="3">
    <source>
        <dbReference type="ARBA" id="ARBA00022806"/>
    </source>
</evidence>
<dbReference type="InterPro" id="IPR011545">
    <property type="entry name" value="DEAD/DEAH_box_helicase_dom"/>
</dbReference>